<dbReference type="RefSeq" id="WP_176806703.1">
    <property type="nucleotide sequence ID" value="NZ_FNCL01000007.1"/>
</dbReference>
<dbReference type="SFLD" id="SFLDG01200">
    <property type="entry name" value="SUF1.1"/>
    <property type="match status" value="1"/>
</dbReference>
<dbReference type="Pfam" id="PF17171">
    <property type="entry name" value="GST_C_6"/>
    <property type="match status" value="1"/>
</dbReference>
<dbReference type="SUPFAM" id="SSF52833">
    <property type="entry name" value="Thioredoxin-like"/>
    <property type="match status" value="1"/>
</dbReference>
<dbReference type="Gene3D" id="1.20.1050.10">
    <property type="match status" value="1"/>
</dbReference>
<gene>
    <name evidence="3" type="ORF">SAMN04488050_107252</name>
</gene>
<feature type="domain" description="Thioredoxin-like fold" evidence="2">
    <location>
        <begin position="18"/>
        <end position="111"/>
    </location>
</feature>
<keyword evidence="4" id="KW-1185">Reference proteome</keyword>
<evidence type="ECO:0000259" key="2">
    <source>
        <dbReference type="Pfam" id="PF17172"/>
    </source>
</evidence>
<dbReference type="CDD" id="cd03193">
    <property type="entry name" value="GST_C_Metaxin"/>
    <property type="match status" value="1"/>
</dbReference>
<dbReference type="GO" id="GO:0016740">
    <property type="term" value="F:transferase activity"/>
    <property type="evidence" value="ECO:0007669"/>
    <property type="project" value="UniProtKB-KW"/>
</dbReference>
<feature type="domain" description="Metaxin glutathione S-transferase" evidence="1">
    <location>
        <begin position="158"/>
        <end position="219"/>
    </location>
</feature>
<dbReference type="SUPFAM" id="SSF47616">
    <property type="entry name" value="GST C-terminal domain-like"/>
    <property type="match status" value="1"/>
</dbReference>
<evidence type="ECO:0000259" key="1">
    <source>
        <dbReference type="Pfam" id="PF17171"/>
    </source>
</evidence>
<dbReference type="InterPro" id="IPR033468">
    <property type="entry name" value="Metaxin_GST"/>
</dbReference>
<organism evidence="3 4">
    <name type="scientific">Alloyangia pacifica</name>
    <dbReference type="NCBI Taxonomy" id="311180"/>
    <lineage>
        <taxon>Bacteria</taxon>
        <taxon>Pseudomonadati</taxon>
        <taxon>Pseudomonadota</taxon>
        <taxon>Alphaproteobacteria</taxon>
        <taxon>Rhodobacterales</taxon>
        <taxon>Roseobacteraceae</taxon>
        <taxon>Alloyangia</taxon>
    </lineage>
</organism>
<dbReference type="SFLD" id="SFLDG01180">
    <property type="entry name" value="SUF1"/>
    <property type="match status" value="1"/>
</dbReference>
<dbReference type="InterPro" id="IPR050931">
    <property type="entry name" value="Mito_Protein_Transport_Metaxin"/>
</dbReference>
<name>A0A1I6U9H5_9RHOB</name>
<evidence type="ECO:0000313" key="4">
    <source>
        <dbReference type="Proteomes" id="UP000199392"/>
    </source>
</evidence>
<sequence length="236" mass="26274">MLTLISFPPTLGEPSNSPFCAKAMILLEMSGLDWQPRFVPMPEGPYGKLPVLETPQGVVPDSALIQKWLEAQGTDFFPGFDLAARGMALAVMRMAEESLRWQVAHDRWLDARVWPQFFPEVFKGMPEGLEAKVQEGQRQGMTWHGVARYSEEDRCTLAEMDLDALIAVLGEGPWLFGAKPTAADASVLPVLSMIDRLPGETALRRALRARQPLMDYVARGREALYAPLNDRLYVSG</sequence>
<dbReference type="InterPro" id="IPR036282">
    <property type="entry name" value="Glutathione-S-Trfase_C_sf"/>
</dbReference>
<dbReference type="InterPro" id="IPR026928">
    <property type="entry name" value="FAX/IsoI-like"/>
</dbReference>
<protein>
    <submittedName>
        <fullName evidence="3">Glutathione S-transferase</fullName>
    </submittedName>
</protein>
<dbReference type="Pfam" id="PF17172">
    <property type="entry name" value="GST_N_4"/>
    <property type="match status" value="1"/>
</dbReference>
<dbReference type="InterPro" id="IPR012336">
    <property type="entry name" value="Thioredoxin-like_fold"/>
</dbReference>
<dbReference type="Gene3D" id="3.40.30.10">
    <property type="entry name" value="Glutaredoxin"/>
    <property type="match status" value="1"/>
</dbReference>
<dbReference type="PANTHER" id="PTHR12289:SF41">
    <property type="entry name" value="FAILED AXON CONNECTIONS-RELATED"/>
    <property type="match status" value="1"/>
</dbReference>
<proteinExistence type="predicted"/>
<keyword evidence="3" id="KW-0808">Transferase</keyword>
<dbReference type="AlphaFoldDB" id="A0A1I6U9H5"/>
<evidence type="ECO:0000313" key="3">
    <source>
        <dbReference type="EMBL" id="SFS97927.1"/>
    </source>
</evidence>
<dbReference type="InterPro" id="IPR036249">
    <property type="entry name" value="Thioredoxin-like_sf"/>
</dbReference>
<dbReference type="EMBL" id="FOZW01000007">
    <property type="protein sequence ID" value="SFS97927.1"/>
    <property type="molecule type" value="Genomic_DNA"/>
</dbReference>
<dbReference type="InterPro" id="IPR040079">
    <property type="entry name" value="Glutathione_S-Trfase"/>
</dbReference>
<dbReference type="PANTHER" id="PTHR12289">
    <property type="entry name" value="METAXIN RELATED"/>
    <property type="match status" value="1"/>
</dbReference>
<dbReference type="STRING" id="311180.SAMN04488050_107252"/>
<dbReference type="SFLD" id="SFLDS00019">
    <property type="entry name" value="Glutathione_Transferase_(cytos"/>
    <property type="match status" value="1"/>
</dbReference>
<accession>A0A1I6U9H5</accession>
<dbReference type="Proteomes" id="UP000199392">
    <property type="component" value="Unassembled WGS sequence"/>
</dbReference>
<reference evidence="4" key="1">
    <citation type="submission" date="2016-10" db="EMBL/GenBank/DDBJ databases">
        <authorList>
            <person name="Varghese N."/>
            <person name="Submissions S."/>
        </authorList>
    </citation>
    <scope>NUCLEOTIDE SEQUENCE [LARGE SCALE GENOMIC DNA]</scope>
    <source>
        <strain evidence="4">DSM 26894</strain>
    </source>
</reference>